<evidence type="ECO:0000256" key="1">
    <source>
        <dbReference type="SAM" id="Phobius"/>
    </source>
</evidence>
<keyword evidence="1" id="KW-0472">Membrane</keyword>
<protein>
    <recommendedName>
        <fullName evidence="2">Dendritic cell-specific transmembrane protein-like domain-containing protein</fullName>
    </recommendedName>
</protein>
<gene>
    <name evidence="3" type="ORF">WMY93_027523</name>
</gene>
<proteinExistence type="predicted"/>
<dbReference type="AlphaFoldDB" id="A0AAW0MXD7"/>
<sequence>MHRKLHSGEVVPPAFCLIPSSCVTHELTSFHRDYRWTFTPGPSLCDVTTSRPSAGVTLMLALLWIFSYVLVFVEVYAGRMRRNISACFFRAHEEKRAAFRARKVQKADLDVCLRAVKA</sequence>
<feature type="domain" description="Dendritic cell-specific transmembrane protein-like" evidence="2">
    <location>
        <begin position="22"/>
        <end position="99"/>
    </location>
</feature>
<evidence type="ECO:0000313" key="4">
    <source>
        <dbReference type="Proteomes" id="UP001460270"/>
    </source>
</evidence>
<keyword evidence="1" id="KW-0812">Transmembrane</keyword>
<dbReference type="InterPro" id="IPR012858">
    <property type="entry name" value="DC_STAMP-like"/>
</dbReference>
<comment type="caution">
    <text evidence="3">The sequence shown here is derived from an EMBL/GenBank/DDBJ whole genome shotgun (WGS) entry which is preliminary data.</text>
</comment>
<dbReference type="EMBL" id="JBBPFD010000020">
    <property type="protein sequence ID" value="KAK7884400.1"/>
    <property type="molecule type" value="Genomic_DNA"/>
</dbReference>
<keyword evidence="1" id="KW-1133">Transmembrane helix</keyword>
<dbReference type="Pfam" id="PF07782">
    <property type="entry name" value="DC_STAMP"/>
    <property type="match status" value="1"/>
</dbReference>
<dbReference type="GO" id="GO:0016020">
    <property type="term" value="C:membrane"/>
    <property type="evidence" value="ECO:0007669"/>
    <property type="project" value="InterPro"/>
</dbReference>
<name>A0AAW0MXD7_9GOBI</name>
<dbReference type="Proteomes" id="UP001460270">
    <property type="component" value="Unassembled WGS sequence"/>
</dbReference>
<evidence type="ECO:0000259" key="2">
    <source>
        <dbReference type="Pfam" id="PF07782"/>
    </source>
</evidence>
<evidence type="ECO:0000313" key="3">
    <source>
        <dbReference type="EMBL" id="KAK7884400.1"/>
    </source>
</evidence>
<reference evidence="4" key="1">
    <citation type="submission" date="2024-04" db="EMBL/GenBank/DDBJ databases">
        <title>Salinicola lusitanus LLJ914,a marine bacterium isolated from the Okinawa Trough.</title>
        <authorList>
            <person name="Li J."/>
        </authorList>
    </citation>
    <scope>NUCLEOTIDE SEQUENCE [LARGE SCALE GENOMIC DNA]</scope>
</reference>
<organism evidence="3 4">
    <name type="scientific">Mugilogobius chulae</name>
    <name type="common">yellowstripe goby</name>
    <dbReference type="NCBI Taxonomy" id="88201"/>
    <lineage>
        <taxon>Eukaryota</taxon>
        <taxon>Metazoa</taxon>
        <taxon>Chordata</taxon>
        <taxon>Craniata</taxon>
        <taxon>Vertebrata</taxon>
        <taxon>Euteleostomi</taxon>
        <taxon>Actinopterygii</taxon>
        <taxon>Neopterygii</taxon>
        <taxon>Teleostei</taxon>
        <taxon>Neoteleostei</taxon>
        <taxon>Acanthomorphata</taxon>
        <taxon>Gobiaria</taxon>
        <taxon>Gobiiformes</taxon>
        <taxon>Gobioidei</taxon>
        <taxon>Gobiidae</taxon>
        <taxon>Gobionellinae</taxon>
        <taxon>Mugilogobius</taxon>
    </lineage>
</organism>
<keyword evidence="4" id="KW-1185">Reference proteome</keyword>
<feature type="transmembrane region" description="Helical" evidence="1">
    <location>
        <begin position="56"/>
        <end position="77"/>
    </location>
</feature>
<accession>A0AAW0MXD7</accession>